<dbReference type="Proteomes" id="UP001249851">
    <property type="component" value="Unassembled WGS sequence"/>
</dbReference>
<evidence type="ECO:0000313" key="2">
    <source>
        <dbReference type="Proteomes" id="UP001249851"/>
    </source>
</evidence>
<dbReference type="EMBL" id="JARQWQ010000011">
    <property type="protein sequence ID" value="KAK2568672.1"/>
    <property type="molecule type" value="Genomic_DNA"/>
</dbReference>
<name>A0AAD9QW75_ACRCE</name>
<reference evidence="1" key="2">
    <citation type="journal article" date="2023" name="Science">
        <title>Genomic signatures of disease resistance in endangered staghorn corals.</title>
        <authorList>
            <person name="Vollmer S.V."/>
            <person name="Selwyn J.D."/>
            <person name="Despard B.A."/>
            <person name="Roesel C.L."/>
        </authorList>
    </citation>
    <scope>NUCLEOTIDE SEQUENCE</scope>
    <source>
        <strain evidence="1">K2</strain>
    </source>
</reference>
<comment type="caution">
    <text evidence="1">The sequence shown here is derived from an EMBL/GenBank/DDBJ whole genome shotgun (WGS) entry which is preliminary data.</text>
</comment>
<evidence type="ECO:0000313" key="1">
    <source>
        <dbReference type="EMBL" id="KAK2568672.1"/>
    </source>
</evidence>
<protein>
    <submittedName>
        <fullName evidence="1">Uncharacterized protein</fullName>
    </submittedName>
</protein>
<dbReference type="AlphaFoldDB" id="A0AAD9QW75"/>
<organism evidence="1 2">
    <name type="scientific">Acropora cervicornis</name>
    <name type="common">Staghorn coral</name>
    <dbReference type="NCBI Taxonomy" id="6130"/>
    <lineage>
        <taxon>Eukaryota</taxon>
        <taxon>Metazoa</taxon>
        <taxon>Cnidaria</taxon>
        <taxon>Anthozoa</taxon>
        <taxon>Hexacorallia</taxon>
        <taxon>Scleractinia</taxon>
        <taxon>Astrocoeniina</taxon>
        <taxon>Acroporidae</taxon>
        <taxon>Acropora</taxon>
    </lineage>
</organism>
<gene>
    <name evidence="1" type="ORF">P5673_006634</name>
</gene>
<sequence>MGRREGSRIKWTEEMKDALPQCKSKAVRLTKGDSPPRSENGRKSGYMSLMKDMWDEQGYGHLALSSQNLRDKAAALERTVGNVSRGIVRNVGRADGARSERRNEENAEIVAVESSDQNAIELRRRECKFAYRKYTRSS</sequence>
<keyword evidence="2" id="KW-1185">Reference proteome</keyword>
<accession>A0AAD9QW75</accession>
<reference evidence="1" key="1">
    <citation type="journal article" date="2023" name="G3 (Bethesda)">
        <title>Whole genome assembly and annotation of the endangered Caribbean coral Acropora cervicornis.</title>
        <authorList>
            <person name="Selwyn J.D."/>
            <person name="Vollmer S.V."/>
        </authorList>
    </citation>
    <scope>NUCLEOTIDE SEQUENCE</scope>
    <source>
        <strain evidence="1">K2</strain>
    </source>
</reference>
<proteinExistence type="predicted"/>